<dbReference type="Pfam" id="PF00282">
    <property type="entry name" value="Pyridoxal_deC"/>
    <property type="match status" value="1"/>
</dbReference>
<dbReference type="InterPro" id="IPR015422">
    <property type="entry name" value="PyrdxlP-dep_Trfase_small"/>
</dbReference>
<dbReference type="Proteomes" id="UP001590950">
    <property type="component" value="Unassembled WGS sequence"/>
</dbReference>
<name>A0ABR4AIN9_9LECA</name>
<dbReference type="SUPFAM" id="SSF53383">
    <property type="entry name" value="PLP-dependent transferases"/>
    <property type="match status" value="1"/>
</dbReference>
<comment type="caution">
    <text evidence="6">The sequence shown here is derived from an EMBL/GenBank/DDBJ whole genome shotgun (WGS) entry which is preliminary data.</text>
</comment>
<proteinExistence type="inferred from homology"/>
<evidence type="ECO:0000256" key="5">
    <source>
        <dbReference type="RuleBase" id="RU000382"/>
    </source>
</evidence>
<dbReference type="InterPro" id="IPR015424">
    <property type="entry name" value="PyrdxlP-dep_Trfase"/>
</dbReference>
<dbReference type="InterPro" id="IPR002129">
    <property type="entry name" value="PyrdxlP-dep_de-COase"/>
</dbReference>
<evidence type="ECO:0000256" key="2">
    <source>
        <dbReference type="ARBA" id="ARBA00009533"/>
    </source>
</evidence>
<dbReference type="Gene3D" id="3.40.640.10">
    <property type="entry name" value="Type I PLP-dependent aspartate aminotransferase-like (Major domain)"/>
    <property type="match status" value="1"/>
</dbReference>
<evidence type="ECO:0000313" key="6">
    <source>
        <dbReference type="EMBL" id="KAL2044958.1"/>
    </source>
</evidence>
<evidence type="ECO:0000256" key="1">
    <source>
        <dbReference type="ARBA" id="ARBA00001933"/>
    </source>
</evidence>
<reference evidence="6 7" key="1">
    <citation type="submission" date="2024-09" db="EMBL/GenBank/DDBJ databases">
        <title>Rethinking Asexuality: The Enigmatic Case of Functional Sexual Genes in Lepraria (Stereocaulaceae).</title>
        <authorList>
            <person name="Doellman M."/>
            <person name="Sun Y."/>
            <person name="Barcenas-Pena A."/>
            <person name="Lumbsch H.T."/>
            <person name="Grewe F."/>
        </authorList>
    </citation>
    <scope>NUCLEOTIDE SEQUENCE [LARGE SCALE GENOMIC DNA]</scope>
    <source>
        <strain evidence="6 7">Mercado 3170</strain>
    </source>
</reference>
<evidence type="ECO:0000256" key="4">
    <source>
        <dbReference type="ARBA" id="ARBA00023239"/>
    </source>
</evidence>
<keyword evidence="7" id="KW-1185">Reference proteome</keyword>
<dbReference type="InterPro" id="IPR015421">
    <property type="entry name" value="PyrdxlP-dep_Trfase_major"/>
</dbReference>
<comment type="similarity">
    <text evidence="2 5">Belongs to the group II decarboxylase family.</text>
</comment>
<dbReference type="Gene3D" id="3.90.1150.10">
    <property type="entry name" value="Aspartate Aminotransferase, domain 1"/>
    <property type="match status" value="1"/>
</dbReference>
<protein>
    <recommendedName>
        <fullName evidence="8">Pyridoxal-dependent decarboxylase</fullName>
    </recommendedName>
</protein>
<dbReference type="EMBL" id="JBEFKJ010000008">
    <property type="protein sequence ID" value="KAL2044958.1"/>
    <property type="molecule type" value="Genomic_DNA"/>
</dbReference>
<organism evidence="6 7">
    <name type="scientific">Stereocaulon virgatum</name>
    <dbReference type="NCBI Taxonomy" id="373712"/>
    <lineage>
        <taxon>Eukaryota</taxon>
        <taxon>Fungi</taxon>
        <taxon>Dikarya</taxon>
        <taxon>Ascomycota</taxon>
        <taxon>Pezizomycotina</taxon>
        <taxon>Lecanoromycetes</taxon>
        <taxon>OSLEUM clade</taxon>
        <taxon>Lecanoromycetidae</taxon>
        <taxon>Lecanorales</taxon>
        <taxon>Lecanorineae</taxon>
        <taxon>Stereocaulaceae</taxon>
        <taxon>Stereocaulon</taxon>
    </lineage>
</organism>
<evidence type="ECO:0008006" key="8">
    <source>
        <dbReference type="Google" id="ProtNLM"/>
    </source>
</evidence>
<evidence type="ECO:0000313" key="7">
    <source>
        <dbReference type="Proteomes" id="UP001590950"/>
    </source>
</evidence>
<comment type="cofactor">
    <cofactor evidence="1 5">
        <name>pyridoxal 5'-phosphate</name>
        <dbReference type="ChEBI" id="CHEBI:597326"/>
    </cofactor>
</comment>
<accession>A0ABR4AIN9</accession>
<sequence length="513" mass="56444">MNMDNVNDNACLERIYALSADALSKRQMPVLPDVSALAFCRACLFESIPDHGIGVEETTNHLCLDVAPVLNASGLSPNYYGFVTGGITPAARVAESLVSLYDQTPQVHLPNETIASNVEDRALSLLLDLLNFDRRKWSGVFTTGATASNVVGLACGREFIINQRLKACMGPESQGSLGSLGLLKACRMAQIDEINIYTTMAHSSLYKASSIVGLGRSCVHDVRRSGSGFGFDLEDLERRMESGQHNSVSIVVVSCGEVNTGLFATYGRRDLLNLRSLCDKYGAWLHVDGAFGIFAKLLDSVAGFERVAQGAEGVDLADSITGDAHKLLNVPYDCGFFFCRHPDLAQQVFQNPNAAYLDTKTAPTDTIRSPLNIGIENSRRFRGLPVYATLVAYGRDGYRDMLHRQSRFARAVAAYLYEHDAFELLPKNVFKYRERIDQNIFIIVLFKAKDDGLNEQLVQRINASSKIYVSGTVWDGSPASRIAVANWQVEPHRDLEIVKGVVEEVIKTWAKGK</sequence>
<gene>
    <name evidence="6" type="ORF">N7G274_002733</name>
</gene>
<dbReference type="InterPro" id="IPR010977">
    <property type="entry name" value="Aromatic_deC"/>
</dbReference>
<dbReference type="PANTHER" id="PTHR11999:SF165">
    <property type="entry name" value="DECARBOXYLASE, PUTATIVE (AFU_ORTHOLOGUE AFUA_2G04980)-RELATED"/>
    <property type="match status" value="1"/>
</dbReference>
<keyword evidence="4 5" id="KW-0456">Lyase</keyword>
<dbReference type="PANTHER" id="PTHR11999">
    <property type="entry name" value="GROUP II PYRIDOXAL-5-PHOSPHATE DECARBOXYLASE"/>
    <property type="match status" value="1"/>
</dbReference>
<keyword evidence="3 5" id="KW-0663">Pyridoxal phosphate</keyword>
<evidence type="ECO:0000256" key="3">
    <source>
        <dbReference type="ARBA" id="ARBA00022898"/>
    </source>
</evidence>